<evidence type="ECO:0000313" key="2">
    <source>
        <dbReference type="EMBL" id="SVD56440.1"/>
    </source>
</evidence>
<name>A0A382WD55_9ZZZZ</name>
<keyword evidence="1" id="KW-0812">Transmembrane</keyword>
<keyword evidence="1" id="KW-1133">Transmembrane helix</keyword>
<gene>
    <name evidence="2" type="ORF">METZ01_LOCUS409294</name>
</gene>
<protein>
    <recommendedName>
        <fullName evidence="3">ABC transporter</fullName>
    </recommendedName>
</protein>
<accession>A0A382WD55</accession>
<reference evidence="2" key="1">
    <citation type="submission" date="2018-05" db="EMBL/GenBank/DDBJ databases">
        <authorList>
            <person name="Lanie J.A."/>
            <person name="Ng W.-L."/>
            <person name="Kazmierczak K.M."/>
            <person name="Andrzejewski T.M."/>
            <person name="Davidsen T.M."/>
            <person name="Wayne K.J."/>
            <person name="Tettelin H."/>
            <person name="Glass J.I."/>
            <person name="Rusch D."/>
            <person name="Podicherti R."/>
            <person name="Tsui H.-C.T."/>
            <person name="Winkler M.E."/>
        </authorList>
    </citation>
    <scope>NUCLEOTIDE SEQUENCE</scope>
</reference>
<sequence>QSQQLLGRVLTIPVADNGAFVANALELLGGGSNLVGLRTRGTGQRPFTVVDELQRQAEAEFRETESGLQQRLQETEKKLSDMRSGGGASLEMLSAEEGAALAAFQRDMISIRKQLRDVRHELRKDIEGLGTILKAINIGGIPVLVGIIAIFVSLVRRRYRKRALEMQ</sequence>
<dbReference type="EMBL" id="UINC01158739">
    <property type="protein sequence ID" value="SVD56440.1"/>
    <property type="molecule type" value="Genomic_DNA"/>
</dbReference>
<evidence type="ECO:0000256" key="1">
    <source>
        <dbReference type="SAM" id="Phobius"/>
    </source>
</evidence>
<keyword evidence="1" id="KW-0472">Membrane</keyword>
<proteinExistence type="predicted"/>
<evidence type="ECO:0008006" key="3">
    <source>
        <dbReference type="Google" id="ProtNLM"/>
    </source>
</evidence>
<feature type="non-terminal residue" evidence="2">
    <location>
        <position position="1"/>
    </location>
</feature>
<feature type="transmembrane region" description="Helical" evidence="1">
    <location>
        <begin position="135"/>
        <end position="155"/>
    </location>
</feature>
<dbReference type="AlphaFoldDB" id="A0A382WD55"/>
<organism evidence="2">
    <name type="scientific">marine metagenome</name>
    <dbReference type="NCBI Taxonomy" id="408172"/>
    <lineage>
        <taxon>unclassified sequences</taxon>
        <taxon>metagenomes</taxon>
        <taxon>ecological metagenomes</taxon>
    </lineage>
</organism>